<sequence>MISPNLEDIENFDLCFDNFDLFADINDQNNNDRVLLSDISPSIDDLHDQQTDSTIATSPQDAPINPDWDSEFEKLLSSLSELDRNETVQTLTLDANNDQNIMVKSTDVADPPNFLNDSQQQWIHIEVNNPIGIHTQPESNYHVRYEADNKPSLRYTKAIDKKPIQINFSPDLSGFWKDCREYGSIPWLRITRTTVRNSNDICRHPYPIWMKSSGAKVYDGSIYIRITDDDILNGCIKIENLGMIIIKQDKLATMNKFAIYNRSQSVFLENFDTNTTNAKTIIDKFSLCQSKLYFQIMVTDSNNIVYPTDCCCETKTMTQYTGNNSKKFSSETNEQSSSKKRKRNEEQEPLLTRKPKKIKSSSKPSSSINKSGHT</sequence>
<feature type="compositionally biased region" description="Polar residues" evidence="1">
    <location>
        <begin position="323"/>
        <end position="336"/>
    </location>
</feature>
<evidence type="ECO:0000313" key="4">
    <source>
        <dbReference type="Proteomes" id="UP000663832"/>
    </source>
</evidence>
<gene>
    <name evidence="2" type="ORF">BJG266_LOCUS20807</name>
    <name evidence="3" type="ORF">QVE165_LOCUS24758</name>
</gene>
<comment type="caution">
    <text evidence="2">The sequence shown here is derived from an EMBL/GenBank/DDBJ whole genome shotgun (WGS) entry which is preliminary data.</text>
</comment>
<feature type="compositionally biased region" description="Low complexity" evidence="1">
    <location>
        <begin position="361"/>
        <end position="374"/>
    </location>
</feature>
<name>A0A814NFN2_9BILA</name>
<proteinExistence type="predicted"/>
<keyword evidence="4" id="KW-1185">Reference proteome</keyword>
<organism evidence="2 5">
    <name type="scientific">Adineta steineri</name>
    <dbReference type="NCBI Taxonomy" id="433720"/>
    <lineage>
        <taxon>Eukaryota</taxon>
        <taxon>Metazoa</taxon>
        <taxon>Spiralia</taxon>
        <taxon>Gnathifera</taxon>
        <taxon>Rotifera</taxon>
        <taxon>Eurotatoria</taxon>
        <taxon>Bdelloidea</taxon>
        <taxon>Adinetida</taxon>
        <taxon>Adinetidae</taxon>
        <taxon>Adineta</taxon>
    </lineage>
</organism>
<evidence type="ECO:0000313" key="2">
    <source>
        <dbReference type="EMBL" id="CAF1090955.1"/>
    </source>
</evidence>
<dbReference type="Proteomes" id="UP000663877">
    <property type="component" value="Unassembled WGS sequence"/>
</dbReference>
<dbReference type="OrthoDB" id="10058465at2759"/>
<dbReference type="EMBL" id="CAJNOI010000120">
    <property type="protein sequence ID" value="CAF1090955.1"/>
    <property type="molecule type" value="Genomic_DNA"/>
</dbReference>
<feature type="region of interest" description="Disordered" evidence="1">
    <location>
        <begin position="323"/>
        <end position="374"/>
    </location>
</feature>
<evidence type="ECO:0000256" key="1">
    <source>
        <dbReference type="SAM" id="MobiDB-lite"/>
    </source>
</evidence>
<evidence type="ECO:0000313" key="5">
    <source>
        <dbReference type="Proteomes" id="UP000663877"/>
    </source>
</evidence>
<dbReference type="AlphaFoldDB" id="A0A814NFN2"/>
<evidence type="ECO:0000313" key="3">
    <source>
        <dbReference type="EMBL" id="CAF1182455.1"/>
    </source>
</evidence>
<accession>A0A814NFN2</accession>
<reference evidence="2" key="1">
    <citation type="submission" date="2021-02" db="EMBL/GenBank/DDBJ databases">
        <authorList>
            <person name="Nowell W R."/>
        </authorList>
    </citation>
    <scope>NUCLEOTIDE SEQUENCE</scope>
</reference>
<protein>
    <submittedName>
        <fullName evidence="2">Uncharacterized protein</fullName>
    </submittedName>
</protein>
<dbReference type="EMBL" id="CAJNOM010000176">
    <property type="protein sequence ID" value="CAF1182455.1"/>
    <property type="molecule type" value="Genomic_DNA"/>
</dbReference>
<dbReference type="Proteomes" id="UP000663832">
    <property type="component" value="Unassembled WGS sequence"/>
</dbReference>